<feature type="region of interest" description="Disordered" evidence="1">
    <location>
        <begin position="1"/>
        <end position="32"/>
    </location>
</feature>
<gene>
    <name evidence="2" type="primary">ga27481</name>
    <name evidence="2" type="ORF">PR202_ga27481</name>
</gene>
<proteinExistence type="predicted"/>
<name>A0AAV5DGT0_ELECO</name>
<dbReference type="AlphaFoldDB" id="A0AAV5DGT0"/>
<keyword evidence="3" id="KW-1185">Reference proteome</keyword>
<accession>A0AAV5DGT0</accession>
<dbReference type="Proteomes" id="UP001054889">
    <property type="component" value="Unassembled WGS sequence"/>
</dbReference>
<evidence type="ECO:0000313" key="3">
    <source>
        <dbReference type="Proteomes" id="UP001054889"/>
    </source>
</evidence>
<evidence type="ECO:0000256" key="1">
    <source>
        <dbReference type="SAM" id="MobiDB-lite"/>
    </source>
</evidence>
<comment type="caution">
    <text evidence="2">The sequence shown here is derived from an EMBL/GenBank/DDBJ whole genome shotgun (WGS) entry which is preliminary data.</text>
</comment>
<reference evidence="2" key="1">
    <citation type="journal article" date="2018" name="DNA Res.">
        <title>Multiple hybrid de novo genome assembly of finger millet, an orphan allotetraploid crop.</title>
        <authorList>
            <person name="Hatakeyama M."/>
            <person name="Aluri S."/>
            <person name="Balachadran M.T."/>
            <person name="Sivarajan S.R."/>
            <person name="Patrignani A."/>
            <person name="Gruter S."/>
            <person name="Poveda L."/>
            <person name="Shimizu-Inatsugi R."/>
            <person name="Baeten J."/>
            <person name="Francoijs K.J."/>
            <person name="Nataraja K.N."/>
            <person name="Reddy Y.A.N."/>
            <person name="Phadnis S."/>
            <person name="Ravikumar R.L."/>
            <person name="Schlapbach R."/>
            <person name="Sreeman S.M."/>
            <person name="Shimizu K.K."/>
        </authorList>
    </citation>
    <scope>NUCLEOTIDE SEQUENCE</scope>
</reference>
<dbReference type="EMBL" id="BQKI01000016">
    <property type="protein sequence ID" value="GJN09472.1"/>
    <property type="molecule type" value="Genomic_DNA"/>
</dbReference>
<reference evidence="2" key="2">
    <citation type="submission" date="2021-12" db="EMBL/GenBank/DDBJ databases">
        <title>Resequencing data analysis of finger millet.</title>
        <authorList>
            <person name="Hatakeyama M."/>
            <person name="Aluri S."/>
            <person name="Balachadran M.T."/>
            <person name="Sivarajan S.R."/>
            <person name="Poveda L."/>
            <person name="Shimizu-Inatsugi R."/>
            <person name="Schlapbach R."/>
            <person name="Sreeman S.M."/>
            <person name="Shimizu K.K."/>
        </authorList>
    </citation>
    <scope>NUCLEOTIDE SEQUENCE</scope>
</reference>
<protein>
    <submittedName>
        <fullName evidence="2">Uncharacterized protein</fullName>
    </submittedName>
</protein>
<evidence type="ECO:0000313" key="2">
    <source>
        <dbReference type="EMBL" id="GJN09472.1"/>
    </source>
</evidence>
<organism evidence="2 3">
    <name type="scientific">Eleusine coracana subsp. coracana</name>
    <dbReference type="NCBI Taxonomy" id="191504"/>
    <lineage>
        <taxon>Eukaryota</taxon>
        <taxon>Viridiplantae</taxon>
        <taxon>Streptophyta</taxon>
        <taxon>Embryophyta</taxon>
        <taxon>Tracheophyta</taxon>
        <taxon>Spermatophyta</taxon>
        <taxon>Magnoliopsida</taxon>
        <taxon>Liliopsida</taxon>
        <taxon>Poales</taxon>
        <taxon>Poaceae</taxon>
        <taxon>PACMAD clade</taxon>
        <taxon>Chloridoideae</taxon>
        <taxon>Cynodonteae</taxon>
        <taxon>Eleusininae</taxon>
        <taxon>Eleusine</taxon>
    </lineage>
</organism>
<sequence length="82" mass="9374">MAAAISQPHRRLRPPANRRISPLHRKGPERSAAWARREIATAGISWHRHHLRPAASPSCLWMLVLHQPRVFLHLLMLVVGLD</sequence>